<dbReference type="Proteomes" id="UP000011704">
    <property type="component" value="Unassembled WGS sequence"/>
</dbReference>
<proteinExistence type="predicted"/>
<dbReference type="HOGENOM" id="CLU_1459864_0_0_0"/>
<dbReference type="EMBL" id="CAQJ01000019">
    <property type="protein sequence ID" value="CCQ89838.1"/>
    <property type="molecule type" value="Genomic_DNA"/>
</dbReference>
<sequence>MRKAGIFKQVGIPFLLLLCLAASPAMAAEEVPCPPVEEQPVKIEAWLAKRLEPQFPAIRKEMGLMGFTRVALWPYPAAENPSKVVAIGRCVPAYIARHALQQALYHFGGVQALVHQKFVHDHWIGLGTSLFAESSFQPITLKQLQRLLDPALGTFEFQSLYRQYTVQDVKVPAFGLNLPNPKLMK</sequence>
<dbReference type="AlphaFoldDB" id="M1YWH5"/>
<evidence type="ECO:0000256" key="1">
    <source>
        <dbReference type="SAM" id="SignalP"/>
    </source>
</evidence>
<evidence type="ECO:0000313" key="2">
    <source>
        <dbReference type="EMBL" id="CCQ89838.1"/>
    </source>
</evidence>
<keyword evidence="3" id="KW-1185">Reference proteome</keyword>
<comment type="caution">
    <text evidence="2">The sequence shown here is derived from an EMBL/GenBank/DDBJ whole genome shotgun (WGS) entry which is preliminary data.</text>
</comment>
<protein>
    <recommendedName>
        <fullName evidence="4">AMMECR1 domain-containing protein</fullName>
    </recommendedName>
</protein>
<accession>M1YWH5</accession>
<dbReference type="InParanoid" id="M1YWH5"/>
<dbReference type="STRING" id="1266370.NITGR_170095"/>
<name>M1YWH5_NITG3</name>
<keyword evidence="1" id="KW-0732">Signal</keyword>
<organism evidence="2 3">
    <name type="scientific">Nitrospina gracilis (strain 3/211)</name>
    <dbReference type="NCBI Taxonomy" id="1266370"/>
    <lineage>
        <taxon>Bacteria</taxon>
        <taxon>Pseudomonadati</taxon>
        <taxon>Nitrospinota/Tectimicrobiota group</taxon>
        <taxon>Nitrospinota</taxon>
        <taxon>Nitrospinia</taxon>
        <taxon>Nitrospinales</taxon>
        <taxon>Nitrospinaceae</taxon>
        <taxon>Nitrospina</taxon>
    </lineage>
</organism>
<evidence type="ECO:0000313" key="3">
    <source>
        <dbReference type="Proteomes" id="UP000011704"/>
    </source>
</evidence>
<feature type="chain" id="PRO_5004019473" description="AMMECR1 domain-containing protein" evidence="1">
    <location>
        <begin position="28"/>
        <end position="185"/>
    </location>
</feature>
<feature type="signal peptide" evidence="1">
    <location>
        <begin position="1"/>
        <end position="27"/>
    </location>
</feature>
<reference evidence="2 3" key="1">
    <citation type="journal article" date="2013" name="Front. Microbiol.">
        <title>The genome of Nitrospina gracilis illuminates the metabolism and evolution of the major marine nitrite oxidizer.</title>
        <authorList>
            <person name="Luecker S."/>
            <person name="Nowka B."/>
            <person name="Rattei T."/>
            <person name="Spieck E."/>
            <person name="and Daims H."/>
        </authorList>
    </citation>
    <scope>NUCLEOTIDE SEQUENCE [LARGE SCALE GENOMIC DNA]</scope>
    <source>
        <strain evidence="2 3">3/211</strain>
    </source>
</reference>
<evidence type="ECO:0008006" key="4">
    <source>
        <dbReference type="Google" id="ProtNLM"/>
    </source>
</evidence>
<gene>
    <name evidence="2" type="ORF">NITGR_170095</name>
</gene>